<evidence type="ECO:0000256" key="10">
    <source>
        <dbReference type="ARBA" id="ARBA00079637"/>
    </source>
</evidence>
<dbReference type="EC" id="2.5.1.90" evidence="8"/>
<dbReference type="GO" id="GO:0046872">
    <property type="term" value="F:metal ion binding"/>
    <property type="evidence" value="ECO:0007669"/>
    <property type="project" value="UniProtKB-KW"/>
</dbReference>
<keyword evidence="5" id="KW-0460">Magnesium</keyword>
<dbReference type="OrthoDB" id="9805316at2"/>
<gene>
    <name evidence="13" type="ORF">EOE67_16465</name>
</gene>
<sequence>MTLDEIKLLSQDDMAAVNQHIFSQLSSDVALINQLGIYIVNSGGKRLRPLLAVLAARALGYQGQQHVTLATIIEFIHTATLLHDDVVDESMLRRGKETANAVFGNQASVLVGDFLYTRSFQLMVSLGRMQVMEILADATNIIAEGEVLQLMNVNDPDTTEESYMQVIYCKTAKLFEAATQLAAVLSDQDESVTKAMQNYGMHLGTAFQLIDDVLDYQADVDELGKNIGDDLAEGKPTLPLIYALKHGNPQQQALIREAIIESNGLSKLDEIMATLAETAAFEYTRNIAEQEAQKARDCIAFLAESPYKQALLALADMAVERNH</sequence>
<evidence type="ECO:0000313" key="14">
    <source>
        <dbReference type="Proteomes" id="UP000283077"/>
    </source>
</evidence>
<comment type="caution">
    <text evidence="13">The sequence shown here is derived from an EMBL/GenBank/DDBJ whole genome shotgun (WGS) entry which is preliminary data.</text>
</comment>
<keyword evidence="4" id="KW-0479">Metal-binding</keyword>
<dbReference type="CDD" id="cd00685">
    <property type="entry name" value="Trans_IPPS_HT"/>
    <property type="match status" value="1"/>
</dbReference>
<evidence type="ECO:0000256" key="9">
    <source>
        <dbReference type="ARBA" id="ARBA00072473"/>
    </source>
</evidence>
<evidence type="ECO:0000256" key="12">
    <source>
        <dbReference type="RuleBase" id="RU004466"/>
    </source>
</evidence>
<name>A0A437QGA5_9GAMM</name>
<evidence type="ECO:0000256" key="1">
    <source>
        <dbReference type="ARBA" id="ARBA00001946"/>
    </source>
</evidence>
<dbReference type="Pfam" id="PF00348">
    <property type="entry name" value="polyprenyl_synt"/>
    <property type="match status" value="1"/>
</dbReference>
<keyword evidence="3 12" id="KW-0808">Transferase</keyword>
<dbReference type="GO" id="GO:0008299">
    <property type="term" value="P:isoprenoid biosynthetic process"/>
    <property type="evidence" value="ECO:0007669"/>
    <property type="project" value="InterPro"/>
</dbReference>
<comment type="catalytic activity">
    <reaction evidence="6">
        <text>5 isopentenyl diphosphate + (2E,6E)-farnesyl diphosphate = all-trans-octaprenyl diphosphate + 5 diphosphate</text>
        <dbReference type="Rhea" id="RHEA:27798"/>
        <dbReference type="ChEBI" id="CHEBI:33019"/>
        <dbReference type="ChEBI" id="CHEBI:57711"/>
        <dbReference type="ChEBI" id="CHEBI:128769"/>
        <dbReference type="ChEBI" id="CHEBI:175763"/>
        <dbReference type="EC" id="2.5.1.90"/>
    </reaction>
</comment>
<dbReference type="GO" id="GO:0106350">
    <property type="term" value="F:all-trans-octaprenyl-diphosphate synthase activity"/>
    <property type="evidence" value="ECO:0007669"/>
    <property type="project" value="UniProtKB-EC"/>
</dbReference>
<evidence type="ECO:0000256" key="7">
    <source>
        <dbReference type="ARBA" id="ARBA00055029"/>
    </source>
</evidence>
<dbReference type="RefSeq" id="WP_127700433.1">
    <property type="nucleotide sequence ID" value="NZ_SACS01000021.1"/>
</dbReference>
<dbReference type="AlphaFoldDB" id="A0A437QGA5"/>
<dbReference type="Gene3D" id="1.10.600.10">
    <property type="entry name" value="Farnesyl Diphosphate Synthase"/>
    <property type="match status" value="1"/>
</dbReference>
<dbReference type="SUPFAM" id="SSF48576">
    <property type="entry name" value="Terpenoid synthases"/>
    <property type="match status" value="1"/>
</dbReference>
<comment type="similarity">
    <text evidence="2 12">Belongs to the FPP/GGPP synthase family.</text>
</comment>
<evidence type="ECO:0000313" key="13">
    <source>
        <dbReference type="EMBL" id="RVU33454.1"/>
    </source>
</evidence>
<evidence type="ECO:0000256" key="2">
    <source>
        <dbReference type="ARBA" id="ARBA00006706"/>
    </source>
</evidence>
<protein>
    <recommendedName>
        <fullName evidence="9">Octaprenyl diphosphate synthase</fullName>
        <ecNumber evidence="8">2.5.1.90</ecNumber>
    </recommendedName>
    <alternativeName>
        <fullName evidence="11">All-trans-octaprenyl-diphosphate synthase</fullName>
    </alternativeName>
    <alternativeName>
        <fullName evidence="10">Octaprenyl pyrophosphate synthase</fullName>
    </alternativeName>
</protein>
<comment type="function">
    <text evidence="7">Supplies octaprenyl diphosphate, the precursor for the side chain of the isoprenoid quinones ubiquinone and menaquinone.</text>
</comment>
<evidence type="ECO:0000256" key="11">
    <source>
        <dbReference type="ARBA" id="ARBA00083124"/>
    </source>
</evidence>
<dbReference type="Proteomes" id="UP000283077">
    <property type="component" value="Unassembled WGS sequence"/>
</dbReference>
<evidence type="ECO:0000256" key="6">
    <source>
        <dbReference type="ARBA" id="ARBA00051506"/>
    </source>
</evidence>
<dbReference type="EMBL" id="SACS01000021">
    <property type="protein sequence ID" value="RVU33454.1"/>
    <property type="molecule type" value="Genomic_DNA"/>
</dbReference>
<evidence type="ECO:0000256" key="3">
    <source>
        <dbReference type="ARBA" id="ARBA00022679"/>
    </source>
</evidence>
<organism evidence="13 14">
    <name type="scientific">Rheinheimera riviphila</name>
    <dbReference type="NCBI Taxonomy" id="1834037"/>
    <lineage>
        <taxon>Bacteria</taxon>
        <taxon>Pseudomonadati</taxon>
        <taxon>Pseudomonadota</taxon>
        <taxon>Gammaproteobacteria</taxon>
        <taxon>Chromatiales</taxon>
        <taxon>Chromatiaceae</taxon>
        <taxon>Rheinheimera</taxon>
    </lineage>
</organism>
<keyword evidence="14" id="KW-1185">Reference proteome</keyword>
<dbReference type="NCBIfam" id="NF008140">
    <property type="entry name" value="PRK10888.1"/>
    <property type="match status" value="1"/>
</dbReference>
<dbReference type="PANTHER" id="PTHR12001:SF69">
    <property type="entry name" value="ALL TRANS-POLYPRENYL-DIPHOSPHATE SYNTHASE PDSS1"/>
    <property type="match status" value="1"/>
</dbReference>
<accession>A0A437QGA5</accession>
<dbReference type="PANTHER" id="PTHR12001">
    <property type="entry name" value="GERANYLGERANYL PYROPHOSPHATE SYNTHASE"/>
    <property type="match status" value="1"/>
</dbReference>
<reference evidence="13 14" key="1">
    <citation type="submission" date="2019-01" db="EMBL/GenBank/DDBJ databases">
        <authorList>
            <person name="Chen W.-M."/>
        </authorList>
    </citation>
    <scope>NUCLEOTIDE SEQUENCE [LARGE SCALE GENOMIC DNA]</scope>
    <source>
        <strain evidence="13 14">KYPC3</strain>
    </source>
</reference>
<dbReference type="SFLD" id="SFLDS00005">
    <property type="entry name" value="Isoprenoid_Synthase_Type_I"/>
    <property type="match status" value="1"/>
</dbReference>
<evidence type="ECO:0000256" key="5">
    <source>
        <dbReference type="ARBA" id="ARBA00022842"/>
    </source>
</evidence>
<dbReference type="InterPro" id="IPR008949">
    <property type="entry name" value="Isoprenoid_synthase_dom_sf"/>
</dbReference>
<dbReference type="FunFam" id="1.10.600.10:FF:000002">
    <property type="entry name" value="Octaprenyl diphosphate synthase"/>
    <property type="match status" value="1"/>
</dbReference>
<dbReference type="PROSITE" id="PS00723">
    <property type="entry name" value="POLYPRENYL_SYNTHASE_1"/>
    <property type="match status" value="1"/>
</dbReference>
<dbReference type="InterPro" id="IPR033749">
    <property type="entry name" value="Polyprenyl_synt_CS"/>
</dbReference>
<evidence type="ECO:0000256" key="8">
    <source>
        <dbReference type="ARBA" id="ARBA00066511"/>
    </source>
</evidence>
<evidence type="ECO:0000256" key="4">
    <source>
        <dbReference type="ARBA" id="ARBA00022723"/>
    </source>
</evidence>
<comment type="cofactor">
    <cofactor evidence="1">
        <name>Mg(2+)</name>
        <dbReference type="ChEBI" id="CHEBI:18420"/>
    </cofactor>
</comment>
<proteinExistence type="inferred from homology"/>
<dbReference type="PROSITE" id="PS00444">
    <property type="entry name" value="POLYPRENYL_SYNTHASE_2"/>
    <property type="match status" value="1"/>
</dbReference>
<dbReference type="InterPro" id="IPR000092">
    <property type="entry name" value="Polyprenyl_synt"/>
</dbReference>